<dbReference type="AlphaFoldDB" id="A0A7J7MZC1"/>
<dbReference type="Proteomes" id="UP000541444">
    <property type="component" value="Unassembled WGS sequence"/>
</dbReference>
<organism evidence="1 2">
    <name type="scientific">Kingdonia uniflora</name>
    <dbReference type="NCBI Taxonomy" id="39325"/>
    <lineage>
        <taxon>Eukaryota</taxon>
        <taxon>Viridiplantae</taxon>
        <taxon>Streptophyta</taxon>
        <taxon>Embryophyta</taxon>
        <taxon>Tracheophyta</taxon>
        <taxon>Spermatophyta</taxon>
        <taxon>Magnoliopsida</taxon>
        <taxon>Ranunculales</taxon>
        <taxon>Circaeasteraceae</taxon>
        <taxon>Kingdonia</taxon>
    </lineage>
</organism>
<comment type="caution">
    <text evidence="1">The sequence shown here is derived from an EMBL/GenBank/DDBJ whole genome shotgun (WGS) entry which is preliminary data.</text>
</comment>
<reference evidence="1 2" key="1">
    <citation type="journal article" date="2020" name="IScience">
        <title>Genome Sequencing of the Endangered Kingdonia uniflora (Circaeasteraceae, Ranunculales) Reveals Potential Mechanisms of Evolutionary Specialization.</title>
        <authorList>
            <person name="Sun Y."/>
            <person name="Deng T."/>
            <person name="Zhang A."/>
            <person name="Moore M.J."/>
            <person name="Landis J.B."/>
            <person name="Lin N."/>
            <person name="Zhang H."/>
            <person name="Zhang X."/>
            <person name="Huang J."/>
            <person name="Zhang X."/>
            <person name="Sun H."/>
            <person name="Wang H."/>
        </authorList>
    </citation>
    <scope>NUCLEOTIDE SEQUENCE [LARGE SCALE GENOMIC DNA]</scope>
    <source>
        <strain evidence="1">TB1705</strain>
        <tissue evidence="1">Leaf</tissue>
    </source>
</reference>
<dbReference type="EMBL" id="JACGCM010001166">
    <property type="protein sequence ID" value="KAF6160154.1"/>
    <property type="molecule type" value="Genomic_DNA"/>
</dbReference>
<evidence type="ECO:0000313" key="2">
    <source>
        <dbReference type="Proteomes" id="UP000541444"/>
    </source>
</evidence>
<protein>
    <submittedName>
        <fullName evidence="1">Uncharacterized protein</fullName>
    </submittedName>
</protein>
<sequence>MAVLHKMAVLQKMGKIDIQNVHTKGIIAQNGQNGYIKWTYKMDIQRASLHKIDKMDIQNGHTKCIITQNEQNRYTKWTYKRHHSTK</sequence>
<evidence type="ECO:0000313" key="1">
    <source>
        <dbReference type="EMBL" id="KAF6160154.1"/>
    </source>
</evidence>
<keyword evidence="2" id="KW-1185">Reference proteome</keyword>
<name>A0A7J7MZC1_9MAGN</name>
<accession>A0A7J7MZC1</accession>
<proteinExistence type="predicted"/>
<gene>
    <name evidence="1" type="ORF">GIB67_016590</name>
</gene>